<dbReference type="SUPFAM" id="SSF56091">
    <property type="entry name" value="DNA ligase/mRNA capping enzyme, catalytic domain"/>
    <property type="match status" value="1"/>
</dbReference>
<evidence type="ECO:0000256" key="3">
    <source>
        <dbReference type="ARBA" id="ARBA00013308"/>
    </source>
</evidence>
<keyword evidence="11 15" id="KW-0234">DNA repair</keyword>
<evidence type="ECO:0000256" key="13">
    <source>
        <dbReference type="ARBA" id="ARBA00034005"/>
    </source>
</evidence>
<dbReference type="Gene3D" id="3.40.50.10190">
    <property type="entry name" value="BRCT domain"/>
    <property type="match status" value="1"/>
</dbReference>
<dbReference type="InterPro" id="IPR010994">
    <property type="entry name" value="RuvA_2-like"/>
</dbReference>
<dbReference type="EC" id="6.5.1.2" evidence="2 15"/>
<dbReference type="PROSITE" id="PS50172">
    <property type="entry name" value="BRCT"/>
    <property type="match status" value="1"/>
</dbReference>
<dbReference type="Proteomes" id="UP000318294">
    <property type="component" value="Unassembled WGS sequence"/>
</dbReference>
<dbReference type="SUPFAM" id="SSF52113">
    <property type="entry name" value="BRCT domain"/>
    <property type="match status" value="1"/>
</dbReference>
<feature type="binding site" evidence="15">
    <location>
        <position position="162"/>
    </location>
    <ligand>
        <name>NAD(+)</name>
        <dbReference type="ChEBI" id="CHEBI:57540"/>
    </ligand>
</feature>
<keyword evidence="10 15" id="KW-0520">NAD</keyword>
<evidence type="ECO:0000256" key="4">
    <source>
        <dbReference type="ARBA" id="ARBA00022598"/>
    </source>
</evidence>
<dbReference type="InterPro" id="IPR036420">
    <property type="entry name" value="BRCT_dom_sf"/>
</dbReference>
<dbReference type="GO" id="GO:0003677">
    <property type="term" value="F:DNA binding"/>
    <property type="evidence" value="ECO:0007669"/>
    <property type="project" value="InterPro"/>
</dbReference>
<dbReference type="FunFam" id="1.10.287.610:FF:000002">
    <property type="entry name" value="DNA ligase"/>
    <property type="match status" value="1"/>
</dbReference>
<feature type="binding site" evidence="15">
    <location>
        <position position="442"/>
    </location>
    <ligand>
        <name>Zn(2+)</name>
        <dbReference type="ChEBI" id="CHEBI:29105"/>
    </ligand>
</feature>
<dbReference type="GO" id="GO:0005829">
    <property type="term" value="C:cytosol"/>
    <property type="evidence" value="ECO:0007669"/>
    <property type="project" value="TreeGrafter"/>
</dbReference>
<dbReference type="AlphaFoldDB" id="A0A554XGW8"/>
<comment type="caution">
    <text evidence="15">Lacks conserved residue(s) required for the propagation of feature annotation.</text>
</comment>
<keyword evidence="7 15" id="KW-0227">DNA damage</keyword>
<dbReference type="FunFam" id="3.40.50.10190:FF:000054">
    <property type="entry name" value="DNA ligase"/>
    <property type="match status" value="1"/>
</dbReference>
<keyword evidence="8 15" id="KW-0862">Zinc</keyword>
<dbReference type="Gene3D" id="1.10.150.20">
    <property type="entry name" value="5' to 3' exonuclease, C-terminal subdomain"/>
    <property type="match status" value="2"/>
</dbReference>
<keyword evidence="12 15" id="KW-0464">Manganese</keyword>
<evidence type="ECO:0000313" key="19">
    <source>
        <dbReference type="EMBL" id="TSE35062.1"/>
    </source>
</evidence>
<comment type="function">
    <text evidence="1 15">DNA ligase that catalyzes the formation of phosphodiester linkages between 5'-phosphoryl and 3'-hydroxyl groups in double-stranded DNA using NAD as a coenzyme and as the energy source for the reaction. It is essential for DNA replication and repair of damaged DNA.</text>
</comment>
<feature type="binding site" evidence="15">
    <location>
        <begin position="53"/>
        <end position="57"/>
    </location>
    <ligand>
        <name>NAD(+)</name>
        <dbReference type="ChEBI" id="CHEBI:57540"/>
    </ligand>
</feature>
<dbReference type="InterPro" id="IPR041663">
    <property type="entry name" value="DisA/LigA_HHH"/>
</dbReference>
<evidence type="ECO:0000256" key="6">
    <source>
        <dbReference type="ARBA" id="ARBA00022723"/>
    </source>
</evidence>
<dbReference type="GO" id="GO:0006281">
    <property type="term" value="P:DNA repair"/>
    <property type="evidence" value="ECO:0007669"/>
    <property type="project" value="UniProtKB-KW"/>
</dbReference>
<dbReference type="NCBIfam" id="TIGR00575">
    <property type="entry name" value="dnlj"/>
    <property type="match status" value="1"/>
</dbReference>
<dbReference type="Pfam" id="PF00533">
    <property type="entry name" value="BRCT"/>
    <property type="match status" value="1"/>
</dbReference>
<dbReference type="Pfam" id="PF03120">
    <property type="entry name" value="OB_DNA_ligase"/>
    <property type="match status" value="1"/>
</dbReference>
<dbReference type="GO" id="GO:0046872">
    <property type="term" value="F:metal ion binding"/>
    <property type="evidence" value="ECO:0007669"/>
    <property type="project" value="UniProtKB-KW"/>
</dbReference>
<evidence type="ECO:0000256" key="10">
    <source>
        <dbReference type="ARBA" id="ARBA00023027"/>
    </source>
</evidence>
<evidence type="ECO:0000256" key="11">
    <source>
        <dbReference type="ARBA" id="ARBA00023204"/>
    </source>
</evidence>
<accession>A0A554XGW8</accession>
<dbReference type="OrthoDB" id="9759736at2"/>
<evidence type="ECO:0000256" key="16">
    <source>
        <dbReference type="RuleBase" id="RU000618"/>
    </source>
</evidence>
<dbReference type="InterPro" id="IPR033136">
    <property type="entry name" value="DNA_ligase_CS"/>
</dbReference>
<evidence type="ECO:0000256" key="8">
    <source>
        <dbReference type="ARBA" id="ARBA00022833"/>
    </source>
</evidence>
<dbReference type="Pfam" id="PF03119">
    <property type="entry name" value="DNA_ligase_ZBD"/>
    <property type="match status" value="1"/>
</dbReference>
<dbReference type="FunFam" id="3.30.470.30:FF:000001">
    <property type="entry name" value="DNA ligase"/>
    <property type="match status" value="1"/>
</dbReference>
<dbReference type="PANTHER" id="PTHR23389:SF9">
    <property type="entry name" value="DNA LIGASE"/>
    <property type="match status" value="1"/>
</dbReference>
<dbReference type="SUPFAM" id="SSF47781">
    <property type="entry name" value="RuvA domain 2-like"/>
    <property type="match status" value="1"/>
</dbReference>
<dbReference type="Gene3D" id="1.10.287.610">
    <property type="entry name" value="Helix hairpin bin"/>
    <property type="match status" value="1"/>
</dbReference>
<dbReference type="SMART" id="SM00292">
    <property type="entry name" value="BRCT"/>
    <property type="match status" value="1"/>
</dbReference>
<dbReference type="SMART" id="SM00532">
    <property type="entry name" value="LIGANc"/>
    <property type="match status" value="1"/>
</dbReference>
<feature type="binding site" evidence="15">
    <location>
        <position position="200"/>
    </location>
    <ligand>
        <name>NAD(+)</name>
        <dbReference type="ChEBI" id="CHEBI:57540"/>
    </ligand>
</feature>
<dbReference type="NCBIfam" id="NF005932">
    <property type="entry name" value="PRK07956.1"/>
    <property type="match status" value="1"/>
</dbReference>
<dbReference type="InterPro" id="IPR001357">
    <property type="entry name" value="BRCT_dom"/>
</dbReference>
<dbReference type="CDD" id="cd17748">
    <property type="entry name" value="BRCT_DNA_ligase_like"/>
    <property type="match status" value="1"/>
</dbReference>
<feature type="binding site" evidence="15">
    <location>
        <position position="139"/>
    </location>
    <ligand>
        <name>NAD(+)</name>
        <dbReference type="ChEBI" id="CHEBI:57540"/>
    </ligand>
</feature>
<evidence type="ECO:0000256" key="5">
    <source>
        <dbReference type="ARBA" id="ARBA00022705"/>
    </source>
</evidence>
<evidence type="ECO:0000256" key="12">
    <source>
        <dbReference type="ARBA" id="ARBA00023211"/>
    </source>
</evidence>
<reference evidence="19 20" key="1">
    <citation type="submission" date="2019-07" db="EMBL/GenBank/DDBJ databases">
        <title>Tepidimonas charontis SPSP-6 draft genome.</title>
        <authorList>
            <person name="Da Costa M.S."/>
            <person name="Froufe H.J.C."/>
            <person name="Egas C."/>
            <person name="Albuquerque L."/>
        </authorList>
    </citation>
    <scope>NUCLEOTIDE SEQUENCE [LARGE SCALE GENOMIC DNA]</scope>
    <source>
        <strain evidence="19 20">SPSP-6</strain>
    </source>
</reference>
<dbReference type="Pfam" id="PF12826">
    <property type="entry name" value="HHH_2"/>
    <property type="match status" value="1"/>
</dbReference>
<gene>
    <name evidence="15 19" type="primary">ligA</name>
    <name evidence="19" type="ORF">Tchar_00993</name>
</gene>
<evidence type="ECO:0000313" key="20">
    <source>
        <dbReference type="Proteomes" id="UP000318294"/>
    </source>
</evidence>
<evidence type="ECO:0000256" key="2">
    <source>
        <dbReference type="ARBA" id="ARBA00012722"/>
    </source>
</evidence>
<comment type="caution">
    <text evidence="19">The sequence shown here is derived from an EMBL/GenBank/DDBJ whole genome shotgun (WGS) entry which is preliminary data.</text>
</comment>
<feature type="binding site" evidence="15">
    <location>
        <position position="345"/>
    </location>
    <ligand>
        <name>NAD(+)</name>
        <dbReference type="ChEBI" id="CHEBI:57540"/>
    </ligand>
</feature>
<evidence type="ECO:0000256" key="9">
    <source>
        <dbReference type="ARBA" id="ARBA00022842"/>
    </source>
</evidence>
<dbReference type="InterPro" id="IPR013840">
    <property type="entry name" value="DNAligase_N"/>
</dbReference>
<dbReference type="FunFam" id="2.40.50.140:FF:000012">
    <property type="entry name" value="DNA ligase"/>
    <property type="match status" value="1"/>
</dbReference>
<dbReference type="Gene3D" id="6.20.10.30">
    <property type="match status" value="1"/>
</dbReference>
<keyword evidence="20" id="KW-1185">Reference proteome</keyword>
<proteinExistence type="inferred from homology"/>
<keyword evidence="6 15" id="KW-0479">Metal-binding</keyword>
<comment type="similarity">
    <text evidence="14 15">Belongs to the NAD-dependent DNA ligase family. LigA subfamily.</text>
</comment>
<dbReference type="PROSITE" id="PS01056">
    <property type="entry name" value="DNA_LIGASE_N2"/>
    <property type="match status" value="1"/>
</dbReference>
<keyword evidence="5 15" id="KW-0235">DNA replication</keyword>
<feature type="binding site" evidence="15">
    <location>
        <position position="439"/>
    </location>
    <ligand>
        <name>Zn(2+)</name>
        <dbReference type="ChEBI" id="CHEBI:29105"/>
    </ligand>
</feature>
<dbReference type="PIRSF" id="PIRSF001604">
    <property type="entry name" value="LigA"/>
    <property type="match status" value="1"/>
</dbReference>
<feature type="active site" description="N6-AMP-lysine intermediate" evidence="15">
    <location>
        <position position="141"/>
    </location>
</feature>
<dbReference type="FunFam" id="1.10.150.20:FF:000007">
    <property type="entry name" value="DNA ligase"/>
    <property type="match status" value="1"/>
</dbReference>
<comment type="cofactor">
    <cofactor evidence="15">
        <name>Mg(2+)</name>
        <dbReference type="ChEBI" id="CHEBI:18420"/>
    </cofactor>
    <cofactor evidence="15">
        <name>Mn(2+)</name>
        <dbReference type="ChEBI" id="CHEBI:29035"/>
    </cofactor>
</comment>
<feature type="compositionally biased region" description="Low complexity" evidence="17">
    <location>
        <begin position="1"/>
        <end position="21"/>
    </location>
</feature>
<dbReference type="FunFam" id="1.10.150.20:FF:000006">
    <property type="entry name" value="DNA ligase"/>
    <property type="match status" value="1"/>
</dbReference>
<dbReference type="SMART" id="SM00278">
    <property type="entry name" value="HhH1"/>
    <property type="match status" value="4"/>
</dbReference>
<comment type="catalytic activity">
    <reaction evidence="13 15 16">
        <text>NAD(+) + (deoxyribonucleotide)n-3'-hydroxyl + 5'-phospho-(deoxyribonucleotide)m = (deoxyribonucleotide)n+m + AMP + beta-nicotinamide D-nucleotide.</text>
        <dbReference type="EC" id="6.5.1.2"/>
    </reaction>
</comment>
<dbReference type="Pfam" id="PF01653">
    <property type="entry name" value="DNA_ligase_aden"/>
    <property type="match status" value="1"/>
</dbReference>
<dbReference type="HAMAP" id="MF_01588">
    <property type="entry name" value="DNA_ligase_A"/>
    <property type="match status" value="1"/>
</dbReference>
<keyword evidence="9 15" id="KW-0460">Magnesium</keyword>
<evidence type="ECO:0000259" key="18">
    <source>
        <dbReference type="PROSITE" id="PS50172"/>
    </source>
</evidence>
<dbReference type="InterPro" id="IPR004149">
    <property type="entry name" value="Znf_DNAligase_C4"/>
</dbReference>
<dbReference type="GO" id="GO:0003911">
    <property type="term" value="F:DNA ligase (NAD+) activity"/>
    <property type="evidence" value="ECO:0007669"/>
    <property type="project" value="UniProtKB-UniRule"/>
</dbReference>
<feature type="binding site" evidence="15">
    <location>
        <begin position="102"/>
        <end position="103"/>
    </location>
    <ligand>
        <name>NAD(+)</name>
        <dbReference type="ChEBI" id="CHEBI:57540"/>
    </ligand>
</feature>
<organism evidence="19 20">
    <name type="scientific">Tepidimonas charontis</name>
    <dbReference type="NCBI Taxonomy" id="2267262"/>
    <lineage>
        <taxon>Bacteria</taxon>
        <taxon>Pseudomonadati</taxon>
        <taxon>Pseudomonadota</taxon>
        <taxon>Betaproteobacteria</taxon>
        <taxon>Burkholderiales</taxon>
        <taxon>Tepidimonas</taxon>
    </lineage>
</organism>
<protein>
    <recommendedName>
        <fullName evidence="3 15">DNA ligase</fullName>
        <ecNumber evidence="2 15">6.5.1.2</ecNumber>
    </recommendedName>
    <alternativeName>
        <fullName evidence="15">Polydeoxyribonucleotide synthase [NAD(+)]</fullName>
    </alternativeName>
</protein>
<feature type="domain" description="BRCT" evidence="18">
    <location>
        <begin position="624"/>
        <end position="700"/>
    </location>
</feature>
<dbReference type="GO" id="GO:0006260">
    <property type="term" value="P:DNA replication"/>
    <property type="evidence" value="ECO:0007669"/>
    <property type="project" value="UniProtKB-KW"/>
</dbReference>
<evidence type="ECO:0000256" key="15">
    <source>
        <dbReference type="HAMAP-Rule" id="MF_01588"/>
    </source>
</evidence>
<dbReference type="PROSITE" id="PS01055">
    <property type="entry name" value="DNA_LIGASE_N1"/>
    <property type="match status" value="1"/>
</dbReference>
<evidence type="ECO:0000256" key="1">
    <source>
        <dbReference type="ARBA" id="ARBA00004067"/>
    </source>
</evidence>
<dbReference type="Gene3D" id="3.30.470.30">
    <property type="entry name" value="DNA ligase/mRNA capping enzyme"/>
    <property type="match status" value="1"/>
</dbReference>
<dbReference type="CDD" id="cd00114">
    <property type="entry name" value="LIGANc"/>
    <property type="match status" value="1"/>
</dbReference>
<feature type="binding site" evidence="15">
    <location>
        <position position="321"/>
    </location>
    <ligand>
        <name>NAD(+)</name>
        <dbReference type="ChEBI" id="CHEBI:57540"/>
    </ligand>
</feature>
<evidence type="ECO:0000256" key="7">
    <source>
        <dbReference type="ARBA" id="ARBA00022763"/>
    </source>
</evidence>
<dbReference type="InterPro" id="IPR003583">
    <property type="entry name" value="Hlx-hairpin-Hlx_DNA-bd_motif"/>
</dbReference>
<dbReference type="RefSeq" id="WP_144327978.1">
    <property type="nucleotide sequence ID" value="NZ_VJON01000011.1"/>
</dbReference>
<dbReference type="InterPro" id="IPR013839">
    <property type="entry name" value="DNAligase_adenylation"/>
</dbReference>
<dbReference type="Gene3D" id="2.40.50.140">
    <property type="entry name" value="Nucleic acid-binding proteins"/>
    <property type="match status" value="1"/>
</dbReference>
<dbReference type="SUPFAM" id="SSF50249">
    <property type="entry name" value="Nucleic acid-binding proteins"/>
    <property type="match status" value="1"/>
</dbReference>
<evidence type="ECO:0000256" key="17">
    <source>
        <dbReference type="SAM" id="MobiDB-lite"/>
    </source>
</evidence>
<evidence type="ECO:0000256" key="14">
    <source>
        <dbReference type="ARBA" id="ARBA00060881"/>
    </source>
</evidence>
<feature type="region of interest" description="Disordered" evidence="17">
    <location>
        <begin position="1"/>
        <end position="22"/>
    </location>
</feature>
<dbReference type="Pfam" id="PF14520">
    <property type="entry name" value="HHH_5"/>
    <property type="match status" value="1"/>
</dbReference>
<dbReference type="InterPro" id="IPR018239">
    <property type="entry name" value="DNA_ligase_AS"/>
</dbReference>
<feature type="binding site" evidence="15">
    <location>
        <position position="463"/>
    </location>
    <ligand>
        <name>Zn(2+)</name>
        <dbReference type="ChEBI" id="CHEBI:29105"/>
    </ligand>
</feature>
<sequence>MSTADFTPAAAGAAPTAPADADAAERARAETLRALLNYHAWRYYVLDDPEIPDAEYDRLFAELQAIEARHPDWVTPDSPTQRVGGRPLEAFATVRHRVPMLSIRTETDTDAAAALAFDARIRKELGLGPDDPPVTYVAEPKFDGLAISLRYEAGVLVCAATRGDGETGEDVTHTIRTIGQIPLRVRGAGAAVLQLEVRGEVYMRRDAFEALNARQRAAGEKTFVNPRNAAAGAVRQLDPTVAASRPLSFFAYGVGEVSPPEAGGPRWATHWEVLQTLREWGFPVSEWARRCSGGQALADYHREMGERRDQLPYDIDGVVYKVDRLDWQQRLGFVTREPRWAIAHKYPAQEQLTRVLAIEVQVGRTGKLTPVAKLEPVFVGGVTVTNATLHNADEVARKDVRVGDTVIVRRAGDVIPEVVAVAPPLPEPRGAPFRMPTHCPVCGSAVVREEGEVDHRCTGGLYCPAQRKQAILHFAQRRAMDIEGLGEKLVDQLVDAGLVRTVADLYRLGLTALVGLDRMAEKSASNVLAAIEASKTTTLARFLFALGIRHVGERTARDLARHFGTLEAIMDASVQTLQQAPDVGPVVARSIATFFAQPHNREVIEQLRACGVHWPQPDPEYGAHTLRPLAGKTFVLTGTLPTLTREQAQARIEAAGGKVSGSVSRKTDYVVAGEAAGSKLDKARELGVPVIDEAGLLALLNAAVSP</sequence>
<dbReference type="EMBL" id="VJON01000011">
    <property type="protein sequence ID" value="TSE35062.1"/>
    <property type="molecule type" value="Genomic_DNA"/>
</dbReference>
<keyword evidence="4 15" id="KW-0436">Ligase</keyword>
<dbReference type="PANTHER" id="PTHR23389">
    <property type="entry name" value="CHROMOSOME TRANSMISSION FIDELITY FACTOR 18"/>
    <property type="match status" value="1"/>
</dbReference>
<dbReference type="InterPro" id="IPR004150">
    <property type="entry name" value="NAD_DNA_ligase_OB"/>
</dbReference>
<dbReference type="InterPro" id="IPR001679">
    <property type="entry name" value="DNA_ligase"/>
</dbReference>
<name>A0A554XGW8_9BURK</name>
<dbReference type="InterPro" id="IPR012340">
    <property type="entry name" value="NA-bd_OB-fold"/>
</dbReference>